<dbReference type="AlphaFoldDB" id="A0A803L9N0"/>
<accession>A0A803L9N0</accession>
<dbReference type="Pfam" id="PF13963">
    <property type="entry name" value="Transpos_assoc"/>
    <property type="match status" value="1"/>
</dbReference>
<evidence type="ECO:0000313" key="2">
    <source>
        <dbReference type="EnsemblPlants" id="AUR62008569-RA:cds"/>
    </source>
</evidence>
<reference evidence="2" key="1">
    <citation type="journal article" date="2017" name="Nature">
        <title>The genome of Chenopodium quinoa.</title>
        <authorList>
            <person name="Jarvis D.E."/>
            <person name="Ho Y.S."/>
            <person name="Lightfoot D.J."/>
            <person name="Schmoeckel S.M."/>
            <person name="Li B."/>
            <person name="Borm T.J.A."/>
            <person name="Ohyanagi H."/>
            <person name="Mineta K."/>
            <person name="Michell C.T."/>
            <person name="Saber N."/>
            <person name="Kharbatia N.M."/>
            <person name="Rupper R.R."/>
            <person name="Sharp A.R."/>
            <person name="Dally N."/>
            <person name="Boughton B.A."/>
            <person name="Woo Y.H."/>
            <person name="Gao G."/>
            <person name="Schijlen E.G.W.M."/>
            <person name="Guo X."/>
            <person name="Momin A.A."/>
            <person name="Negrao S."/>
            <person name="Al-Babili S."/>
            <person name="Gehring C."/>
            <person name="Roessner U."/>
            <person name="Jung C."/>
            <person name="Murphy K."/>
            <person name="Arold S.T."/>
            <person name="Gojobori T."/>
            <person name="van der Linden C.G."/>
            <person name="van Loo E.N."/>
            <person name="Jellen E.N."/>
            <person name="Maughan P.J."/>
            <person name="Tester M."/>
        </authorList>
    </citation>
    <scope>NUCLEOTIDE SEQUENCE [LARGE SCALE GENOMIC DNA]</scope>
    <source>
        <strain evidence="2">cv. PI 614886</strain>
    </source>
</reference>
<evidence type="ECO:0000259" key="1">
    <source>
        <dbReference type="Pfam" id="PF13963"/>
    </source>
</evidence>
<name>A0A803L9N0_CHEQI</name>
<proteinExistence type="predicted"/>
<dbReference type="Gramene" id="AUR62008569-RA">
    <property type="protein sequence ID" value="AUR62008569-RA:cds"/>
    <property type="gene ID" value="AUR62008569"/>
</dbReference>
<keyword evidence="3" id="KW-1185">Reference proteome</keyword>
<reference evidence="2" key="2">
    <citation type="submission" date="2021-03" db="UniProtKB">
        <authorList>
            <consortium name="EnsemblPlants"/>
        </authorList>
    </citation>
    <scope>IDENTIFICATION</scope>
</reference>
<dbReference type="Gene3D" id="2.40.50.140">
    <property type="entry name" value="Nucleic acid-binding proteins"/>
    <property type="match status" value="1"/>
</dbReference>
<feature type="domain" description="Transposase-associated" evidence="1">
    <location>
        <begin position="3"/>
        <end position="82"/>
    </location>
</feature>
<dbReference type="EnsemblPlants" id="AUR62008569-RA">
    <property type="protein sequence ID" value="AUR62008569-RA:cds"/>
    <property type="gene ID" value="AUR62008569"/>
</dbReference>
<evidence type="ECO:0000313" key="3">
    <source>
        <dbReference type="Proteomes" id="UP000596660"/>
    </source>
</evidence>
<organism evidence="2 3">
    <name type="scientific">Chenopodium quinoa</name>
    <name type="common">Quinoa</name>
    <dbReference type="NCBI Taxonomy" id="63459"/>
    <lineage>
        <taxon>Eukaryota</taxon>
        <taxon>Viridiplantae</taxon>
        <taxon>Streptophyta</taxon>
        <taxon>Embryophyta</taxon>
        <taxon>Tracheophyta</taxon>
        <taxon>Spermatophyta</taxon>
        <taxon>Magnoliopsida</taxon>
        <taxon>eudicotyledons</taxon>
        <taxon>Gunneridae</taxon>
        <taxon>Pentapetalae</taxon>
        <taxon>Caryophyllales</taxon>
        <taxon>Chenopodiaceae</taxon>
        <taxon>Chenopodioideae</taxon>
        <taxon>Atripliceae</taxon>
        <taxon>Chenopodium</taxon>
    </lineage>
</organism>
<dbReference type="SUPFAM" id="SSF50249">
    <property type="entry name" value="Nucleic acid-binding proteins"/>
    <property type="match status" value="1"/>
</dbReference>
<protein>
    <recommendedName>
        <fullName evidence="1">Transposase-associated domain-containing protein</fullName>
    </recommendedName>
</protein>
<dbReference type="InterPro" id="IPR029480">
    <property type="entry name" value="Transpos_assoc"/>
</dbReference>
<dbReference type="InterPro" id="IPR012340">
    <property type="entry name" value="NA-bd_OB-fold"/>
</dbReference>
<dbReference type="Proteomes" id="UP000596660">
    <property type="component" value="Unplaced"/>
</dbReference>
<sequence>MEKEWMKIKDRGATEYLKGIDFFLDFAFNNSRAYEGGGGDTTIKCPCCKFANVHYRTRSEIRFDLLKNGFLQSYTLWDKHGEKQSELSDESEASFADDEDMIDMLQVGCGVVGMVLLGNDHRDEDTNIQEAESSKPTKEAARFYRLLDDYKEPTSYMRNRRGLPLNHKWRKLQEAFDKTVEKGTVPVPLSGDDVLMQCSQFTQVPFGKMKPQYVPLDKLTPKNKKYKIKGNKIRGTLFEDEIENFEGILEHEKEYVIADAPIRNTNPMYCNKEAKVPPTSSEDDRFDILGVVVYLEDTRRKKLTVAMNLIQLQPQHAYERHWIQVTIPYGKKQDVNSYIKCNGCGKHCPKVETFKFYYYGVSVSFTATDDTGSICLTAYGKQCETFLGLKDTELIQKKQMIDWSEFEVIAFELKEKPLKLEVGPTGAIKRIDYLKWVVKFVARD</sequence>